<name>A0A1B9R161_9VIBR</name>
<organism evidence="20 21">
    <name type="scientific">Vibrio genomosp. F10</name>
    <dbReference type="NCBI Taxonomy" id="723171"/>
    <lineage>
        <taxon>Bacteria</taxon>
        <taxon>Pseudomonadati</taxon>
        <taxon>Pseudomonadota</taxon>
        <taxon>Gammaproteobacteria</taxon>
        <taxon>Vibrionales</taxon>
        <taxon>Vibrionaceae</taxon>
        <taxon>Vibrio</taxon>
    </lineage>
</organism>
<dbReference type="AlphaFoldDB" id="A0A1B9R161"/>
<evidence type="ECO:0000256" key="8">
    <source>
        <dbReference type="ARBA" id="ARBA00022692"/>
    </source>
</evidence>
<comment type="subcellular location">
    <subcellularLocation>
        <location evidence="2">Cell inner membrane</location>
        <topology evidence="2">Multi-pass membrane protein</topology>
    </subcellularLocation>
</comment>
<evidence type="ECO:0000256" key="14">
    <source>
        <dbReference type="ARBA" id="ARBA00023136"/>
    </source>
</evidence>
<dbReference type="PROSITE" id="PS50885">
    <property type="entry name" value="HAMP"/>
    <property type="match status" value="1"/>
</dbReference>
<protein>
    <recommendedName>
        <fullName evidence="15">C4-dicarboxylate transport sensor protein DctB</fullName>
        <ecNumber evidence="3">2.7.13.3</ecNumber>
    </recommendedName>
</protein>
<reference evidence="21" key="1">
    <citation type="submission" date="2016-06" db="EMBL/GenBank/DDBJ databases">
        <authorList>
            <person name="Hehemann J.-H."/>
            <person name="Arevalo P."/>
            <person name="Datta M.S."/>
            <person name="Polz M.F."/>
        </authorList>
    </citation>
    <scope>NUCLEOTIDE SEQUENCE [LARGE SCALE GENOMIC DNA]</scope>
    <source>
        <strain evidence="21">9CSC122</strain>
    </source>
</reference>
<keyword evidence="6" id="KW-0597">Phosphoprotein</keyword>
<dbReference type="SMART" id="SM00387">
    <property type="entry name" value="HATPase_c"/>
    <property type="match status" value="1"/>
</dbReference>
<evidence type="ECO:0000256" key="1">
    <source>
        <dbReference type="ARBA" id="ARBA00000085"/>
    </source>
</evidence>
<evidence type="ECO:0000313" key="20">
    <source>
        <dbReference type="EMBL" id="OCH77922.1"/>
    </source>
</evidence>
<keyword evidence="13" id="KW-0902">Two-component regulatory system</keyword>
<evidence type="ECO:0000256" key="11">
    <source>
        <dbReference type="ARBA" id="ARBA00022840"/>
    </source>
</evidence>
<evidence type="ECO:0000256" key="13">
    <source>
        <dbReference type="ARBA" id="ARBA00023012"/>
    </source>
</evidence>
<dbReference type="GO" id="GO:0005524">
    <property type="term" value="F:ATP binding"/>
    <property type="evidence" value="ECO:0007669"/>
    <property type="project" value="UniProtKB-KW"/>
</dbReference>
<dbReference type="InterPro" id="IPR004358">
    <property type="entry name" value="Sig_transdc_His_kin-like_C"/>
</dbReference>
<comment type="catalytic activity">
    <reaction evidence="1">
        <text>ATP + protein L-histidine = ADP + protein N-phospho-L-histidine.</text>
        <dbReference type="EC" id="2.7.13.3"/>
    </reaction>
</comment>
<dbReference type="InterPro" id="IPR036097">
    <property type="entry name" value="HisK_dim/P_sf"/>
</dbReference>
<dbReference type="SUPFAM" id="SSF55874">
    <property type="entry name" value="ATPase domain of HSP90 chaperone/DNA topoisomerase II/histidine kinase"/>
    <property type="match status" value="1"/>
</dbReference>
<dbReference type="Gene3D" id="3.30.565.10">
    <property type="entry name" value="Histidine kinase-like ATPase, C-terminal domain"/>
    <property type="match status" value="1"/>
</dbReference>
<dbReference type="PANTHER" id="PTHR43065">
    <property type="entry name" value="SENSOR HISTIDINE KINASE"/>
    <property type="match status" value="1"/>
</dbReference>
<dbReference type="EMBL" id="MAJZ01000335">
    <property type="protein sequence ID" value="OCH77922.1"/>
    <property type="molecule type" value="Genomic_DNA"/>
</dbReference>
<evidence type="ECO:0000256" key="16">
    <source>
        <dbReference type="SAM" id="Coils"/>
    </source>
</evidence>
<dbReference type="CDD" id="cd00075">
    <property type="entry name" value="HATPase"/>
    <property type="match status" value="1"/>
</dbReference>
<dbReference type="InterPro" id="IPR005467">
    <property type="entry name" value="His_kinase_dom"/>
</dbReference>
<evidence type="ECO:0000256" key="4">
    <source>
        <dbReference type="ARBA" id="ARBA00022475"/>
    </source>
</evidence>
<feature type="domain" description="HAMP" evidence="19">
    <location>
        <begin position="353"/>
        <end position="405"/>
    </location>
</feature>
<keyword evidence="8 17" id="KW-0812">Transmembrane</keyword>
<keyword evidence="7" id="KW-0808">Transferase</keyword>
<evidence type="ECO:0000259" key="19">
    <source>
        <dbReference type="PROSITE" id="PS50885"/>
    </source>
</evidence>
<keyword evidence="9" id="KW-0547">Nucleotide-binding</keyword>
<proteinExistence type="predicted"/>
<dbReference type="PRINTS" id="PR00344">
    <property type="entry name" value="BCTRLSENSOR"/>
</dbReference>
<dbReference type="Gene3D" id="1.10.287.130">
    <property type="match status" value="1"/>
</dbReference>
<sequence length="658" mass="75034">MINDAYQAIDKTKPCTTRIHGAFARSVPTKKWFRWKGIELRLVLAFAILSMTTIFLSVFSSSTFNELNQQLITLKKSEIPALDHASRLNDMVRVIITTSSQLSEADSSLERKHAMQEIQDAILVMDSIMLNFPDYHAYFKDLIAQVNNSLSLLYQSEIESNALNRELWGLLEGFYPLLQQASYSLDRLPAKSKEKIQYIQLRSLLYYQLGLVEKLYNDSSFNELDYTSNRLEQIGEQWWTLWVSGDLRSEFPELDRQLAIIYNLASSTSRLYVLKNKALDHRYQEQYFLQNSREHLNQLTVQIERNTNKVNGNIDQSIQQAQQSLQSNQRLSLFLSLFSVLAAAAISWFYVRKSILERLLQLQDNMFAISTGHLDTEVSIRGKDEVTQMAKYLKVFQTTAKAVKQTNRKLEAEVEERTIAEAKLRVTQDELIQAGKLAALGQLSVGITHEINQPLTAVNSHVRSAQLWLERERSDKAVANLHKIERLLEKIAAITGHLKAFARKSDGKIENVVLSNVIEDAIELFETRQNTLSIDYLKQTELNVRANRIRLEQVLVNLISNALDAVEHCDHPRLEISVKAFPATVEISVRDNGLGIPKDELPFLFDPFYTRKTTSKGLGLGLSIAYNIIKDFGGSIRVESIEYQGSEFIVTLPKGTHL</sequence>
<keyword evidence="14 17" id="KW-0472">Membrane</keyword>
<evidence type="ECO:0000256" key="9">
    <source>
        <dbReference type="ARBA" id="ARBA00022741"/>
    </source>
</evidence>
<dbReference type="SMART" id="SM00304">
    <property type="entry name" value="HAMP"/>
    <property type="match status" value="1"/>
</dbReference>
<dbReference type="PROSITE" id="PS50109">
    <property type="entry name" value="HIS_KIN"/>
    <property type="match status" value="1"/>
</dbReference>
<dbReference type="InterPro" id="IPR003594">
    <property type="entry name" value="HATPase_dom"/>
</dbReference>
<evidence type="ECO:0000256" key="17">
    <source>
        <dbReference type="SAM" id="Phobius"/>
    </source>
</evidence>
<dbReference type="SMART" id="SM00388">
    <property type="entry name" value="HisKA"/>
    <property type="match status" value="1"/>
</dbReference>
<evidence type="ECO:0000256" key="5">
    <source>
        <dbReference type="ARBA" id="ARBA00022519"/>
    </source>
</evidence>
<dbReference type="InterPro" id="IPR003660">
    <property type="entry name" value="HAMP_dom"/>
</dbReference>
<gene>
    <name evidence="20" type="ORF">A6E14_06775</name>
</gene>
<dbReference type="PANTHER" id="PTHR43065:SF46">
    <property type="entry name" value="C4-DICARBOXYLATE TRANSPORT SENSOR PROTEIN DCTB"/>
    <property type="match status" value="1"/>
</dbReference>
<dbReference type="SUPFAM" id="SSF47384">
    <property type="entry name" value="Homodimeric domain of signal transducing histidine kinase"/>
    <property type="match status" value="1"/>
</dbReference>
<accession>A0A1B9R161</accession>
<keyword evidence="5" id="KW-0997">Cell inner membrane</keyword>
<keyword evidence="11" id="KW-0067">ATP-binding</keyword>
<dbReference type="Proteomes" id="UP000093173">
    <property type="component" value="Unassembled WGS sequence"/>
</dbReference>
<evidence type="ECO:0000256" key="15">
    <source>
        <dbReference type="ARBA" id="ARBA00073143"/>
    </source>
</evidence>
<dbReference type="GO" id="GO:0005886">
    <property type="term" value="C:plasma membrane"/>
    <property type="evidence" value="ECO:0007669"/>
    <property type="project" value="UniProtKB-SubCell"/>
</dbReference>
<comment type="caution">
    <text evidence="20">The sequence shown here is derived from an EMBL/GenBank/DDBJ whole genome shotgun (WGS) entry which is preliminary data.</text>
</comment>
<keyword evidence="16" id="KW-0175">Coiled coil</keyword>
<evidence type="ECO:0000256" key="2">
    <source>
        <dbReference type="ARBA" id="ARBA00004429"/>
    </source>
</evidence>
<feature type="domain" description="Histidine kinase" evidence="18">
    <location>
        <begin position="446"/>
        <end position="656"/>
    </location>
</feature>
<keyword evidence="12 17" id="KW-1133">Transmembrane helix</keyword>
<keyword evidence="10 20" id="KW-0418">Kinase</keyword>
<evidence type="ECO:0000313" key="21">
    <source>
        <dbReference type="Proteomes" id="UP000093173"/>
    </source>
</evidence>
<dbReference type="GO" id="GO:0000155">
    <property type="term" value="F:phosphorelay sensor kinase activity"/>
    <property type="evidence" value="ECO:0007669"/>
    <property type="project" value="InterPro"/>
</dbReference>
<keyword evidence="4" id="KW-1003">Cell membrane</keyword>
<dbReference type="Gene3D" id="6.10.340.10">
    <property type="match status" value="1"/>
</dbReference>
<feature type="transmembrane region" description="Helical" evidence="17">
    <location>
        <begin position="40"/>
        <end position="59"/>
    </location>
</feature>
<evidence type="ECO:0000259" key="18">
    <source>
        <dbReference type="PROSITE" id="PS50109"/>
    </source>
</evidence>
<dbReference type="InterPro" id="IPR036890">
    <property type="entry name" value="HATPase_C_sf"/>
</dbReference>
<dbReference type="InterPro" id="IPR003661">
    <property type="entry name" value="HisK_dim/P_dom"/>
</dbReference>
<dbReference type="EC" id="2.7.13.3" evidence="3"/>
<evidence type="ECO:0000256" key="3">
    <source>
        <dbReference type="ARBA" id="ARBA00012438"/>
    </source>
</evidence>
<feature type="coiled-coil region" evidence="16">
    <location>
        <begin position="393"/>
        <end position="423"/>
    </location>
</feature>
<keyword evidence="21" id="KW-1185">Reference proteome</keyword>
<evidence type="ECO:0000256" key="7">
    <source>
        <dbReference type="ARBA" id="ARBA00022679"/>
    </source>
</evidence>
<dbReference type="CDD" id="cd00082">
    <property type="entry name" value="HisKA"/>
    <property type="match status" value="1"/>
</dbReference>
<dbReference type="FunFam" id="1.10.287.130:FF:000049">
    <property type="entry name" value="C4-dicarboxylate transport sensor protein DctB"/>
    <property type="match status" value="1"/>
</dbReference>
<evidence type="ECO:0000256" key="10">
    <source>
        <dbReference type="ARBA" id="ARBA00022777"/>
    </source>
</evidence>
<evidence type="ECO:0000256" key="6">
    <source>
        <dbReference type="ARBA" id="ARBA00022553"/>
    </source>
</evidence>
<evidence type="ECO:0000256" key="12">
    <source>
        <dbReference type="ARBA" id="ARBA00022989"/>
    </source>
</evidence>
<dbReference type="Pfam" id="PF02518">
    <property type="entry name" value="HATPase_c"/>
    <property type="match status" value="1"/>
</dbReference>